<dbReference type="EMBL" id="BLAD01000071">
    <property type="protein sequence ID" value="GES03649.1"/>
    <property type="molecule type" value="Genomic_DNA"/>
</dbReference>
<accession>A0A5M3W5S3</accession>
<reference evidence="1 2" key="1">
    <citation type="submission" date="2019-10" db="EMBL/GenBank/DDBJ databases">
        <title>Whole genome shotgun sequence of Acrocarpospora corrugata NBRC 13972.</title>
        <authorList>
            <person name="Ichikawa N."/>
            <person name="Kimura A."/>
            <person name="Kitahashi Y."/>
            <person name="Komaki H."/>
            <person name="Oguchi A."/>
        </authorList>
    </citation>
    <scope>NUCLEOTIDE SEQUENCE [LARGE SCALE GENOMIC DNA]</scope>
    <source>
        <strain evidence="1 2">NBRC 13972</strain>
    </source>
</reference>
<keyword evidence="2" id="KW-1185">Reference proteome</keyword>
<evidence type="ECO:0000313" key="2">
    <source>
        <dbReference type="Proteomes" id="UP000334990"/>
    </source>
</evidence>
<sequence length="148" mass="15059">MIITEASSTTYKKGTNSASASAVATGEPVLVLGTVNGTAITATQVIVQPIGGGSATYSPAQVVAFQRGAPSAAKQEGQIPANYTEGEGTIVSGTTAIKAAEAALATYQGGVVNRVVELSNGDYQVHNVGVNWPHHIFVNQDFKVVGAN</sequence>
<dbReference type="OrthoDB" id="4240710at2"/>
<protein>
    <submittedName>
        <fullName evidence="1">Uncharacterized protein</fullName>
    </submittedName>
</protein>
<name>A0A5M3W5S3_9ACTN</name>
<proteinExistence type="predicted"/>
<evidence type="ECO:0000313" key="1">
    <source>
        <dbReference type="EMBL" id="GES03649.1"/>
    </source>
</evidence>
<dbReference type="Proteomes" id="UP000334990">
    <property type="component" value="Unassembled WGS sequence"/>
</dbReference>
<gene>
    <name evidence="1" type="ORF">Acor_57150</name>
</gene>
<dbReference type="RefSeq" id="WP_155339800.1">
    <property type="nucleotide sequence ID" value="NZ_BAAABN010000007.1"/>
</dbReference>
<comment type="caution">
    <text evidence="1">The sequence shown here is derived from an EMBL/GenBank/DDBJ whole genome shotgun (WGS) entry which is preliminary data.</text>
</comment>
<organism evidence="1 2">
    <name type="scientific">Acrocarpospora corrugata</name>
    <dbReference type="NCBI Taxonomy" id="35763"/>
    <lineage>
        <taxon>Bacteria</taxon>
        <taxon>Bacillati</taxon>
        <taxon>Actinomycetota</taxon>
        <taxon>Actinomycetes</taxon>
        <taxon>Streptosporangiales</taxon>
        <taxon>Streptosporangiaceae</taxon>
        <taxon>Acrocarpospora</taxon>
    </lineage>
</organism>
<dbReference type="AlphaFoldDB" id="A0A5M3W5S3"/>